<protein>
    <submittedName>
        <fullName evidence="2">Uncharacterized protein</fullName>
    </submittedName>
</protein>
<organism evidence="2 3">
    <name type="scientific">Acanthoscelides obtectus</name>
    <name type="common">Bean weevil</name>
    <name type="synonym">Bruchus obtectus</name>
    <dbReference type="NCBI Taxonomy" id="200917"/>
    <lineage>
        <taxon>Eukaryota</taxon>
        <taxon>Metazoa</taxon>
        <taxon>Ecdysozoa</taxon>
        <taxon>Arthropoda</taxon>
        <taxon>Hexapoda</taxon>
        <taxon>Insecta</taxon>
        <taxon>Pterygota</taxon>
        <taxon>Neoptera</taxon>
        <taxon>Endopterygota</taxon>
        <taxon>Coleoptera</taxon>
        <taxon>Polyphaga</taxon>
        <taxon>Cucujiformia</taxon>
        <taxon>Chrysomeloidea</taxon>
        <taxon>Chrysomelidae</taxon>
        <taxon>Bruchinae</taxon>
        <taxon>Bruchini</taxon>
        <taxon>Acanthoscelides</taxon>
    </lineage>
</organism>
<keyword evidence="3" id="KW-1185">Reference proteome</keyword>
<reference evidence="2" key="1">
    <citation type="submission" date="2022-03" db="EMBL/GenBank/DDBJ databases">
        <authorList>
            <person name="Sayadi A."/>
        </authorList>
    </citation>
    <scope>NUCLEOTIDE SEQUENCE</scope>
</reference>
<comment type="caution">
    <text evidence="2">The sequence shown here is derived from an EMBL/GenBank/DDBJ whole genome shotgun (WGS) entry which is preliminary data.</text>
</comment>
<evidence type="ECO:0000313" key="2">
    <source>
        <dbReference type="EMBL" id="CAH2013036.1"/>
    </source>
</evidence>
<gene>
    <name evidence="2" type="ORF">ACAOBT_LOCUS33173</name>
</gene>
<name>A0A9P0MBQ9_ACAOB</name>
<feature type="chain" id="PRO_5040355266" evidence="1">
    <location>
        <begin position="26"/>
        <end position="280"/>
    </location>
</feature>
<dbReference type="EMBL" id="CAKOFQ010008260">
    <property type="protein sequence ID" value="CAH2013036.1"/>
    <property type="molecule type" value="Genomic_DNA"/>
</dbReference>
<sequence>MSSCFRVNMLRKITFLLVVAATAYSGYPDEPTSNRIDGSDSYGYGYSGSFSGGVPPNFPIPNFDFSGLFNGYLAELSKYHAELMRNGGGMYSYSYASGDNSQASSSISFNNGYSIQAQAAQAAGAGGAATGAGAGGYGGSYDGGYGGSFSGSAPVGGGHAFSGGMPVGGGFGGGFGGGYGGSGPVGGGFSYSGGAPGAVASASIGPGGGQQTAAVYPENPGVPNINSRFGGSGQPGGFKSVSTFSSSHTTNVNGVPRTVQQATSTINDNGRVTTYTAKNP</sequence>
<proteinExistence type="predicted"/>
<dbReference type="Proteomes" id="UP001152888">
    <property type="component" value="Unassembled WGS sequence"/>
</dbReference>
<evidence type="ECO:0000256" key="1">
    <source>
        <dbReference type="SAM" id="SignalP"/>
    </source>
</evidence>
<feature type="signal peptide" evidence="1">
    <location>
        <begin position="1"/>
        <end position="25"/>
    </location>
</feature>
<keyword evidence="1" id="KW-0732">Signal</keyword>
<dbReference type="OrthoDB" id="8197468at2759"/>
<evidence type="ECO:0000313" key="3">
    <source>
        <dbReference type="Proteomes" id="UP001152888"/>
    </source>
</evidence>
<dbReference type="AlphaFoldDB" id="A0A9P0MBQ9"/>
<accession>A0A9P0MBQ9</accession>